<evidence type="ECO:0000313" key="1">
    <source>
        <dbReference type="EMBL" id="CAG8757941.1"/>
    </source>
</evidence>
<dbReference type="Proteomes" id="UP000789366">
    <property type="component" value="Unassembled WGS sequence"/>
</dbReference>
<evidence type="ECO:0000313" key="2">
    <source>
        <dbReference type="Proteomes" id="UP000789366"/>
    </source>
</evidence>
<dbReference type="EMBL" id="CAJVPW010046631">
    <property type="protein sequence ID" value="CAG8757941.1"/>
    <property type="molecule type" value="Genomic_DNA"/>
</dbReference>
<keyword evidence="2" id="KW-1185">Reference proteome</keyword>
<sequence length="209" mass="23955">MFVATLIEASLIKKVIESARELVTDVNIEFTESGIKFTSMDSAHVALVSVFLESKSFEKYDYDKEETIGINLDYLNKILSRVKNKDTLTLKLEKPEFLSVLYRGSDNYKETEYKIQLLNIDQEKLNIPSTEYSVIIDMPSDELKRIFSDQNVICETVKMTVEQNKKMVKFTSLGDFNNECINILKEKEGGFDDEITIKAGNDIDDLFSL</sequence>
<feature type="non-terminal residue" evidence="1">
    <location>
        <position position="1"/>
    </location>
</feature>
<organism evidence="1 2">
    <name type="scientific">Cetraspora pellucida</name>
    <dbReference type="NCBI Taxonomy" id="1433469"/>
    <lineage>
        <taxon>Eukaryota</taxon>
        <taxon>Fungi</taxon>
        <taxon>Fungi incertae sedis</taxon>
        <taxon>Mucoromycota</taxon>
        <taxon>Glomeromycotina</taxon>
        <taxon>Glomeromycetes</taxon>
        <taxon>Diversisporales</taxon>
        <taxon>Gigasporaceae</taxon>
        <taxon>Cetraspora</taxon>
    </lineage>
</organism>
<comment type="caution">
    <text evidence="1">The sequence shown here is derived from an EMBL/GenBank/DDBJ whole genome shotgun (WGS) entry which is preliminary data.</text>
</comment>
<feature type="non-terminal residue" evidence="1">
    <location>
        <position position="209"/>
    </location>
</feature>
<protein>
    <submittedName>
        <fullName evidence="1">4029_t:CDS:1</fullName>
    </submittedName>
</protein>
<accession>A0ACA9QLH1</accession>
<proteinExistence type="predicted"/>
<name>A0ACA9QLH1_9GLOM</name>
<reference evidence="1" key="1">
    <citation type="submission" date="2021-06" db="EMBL/GenBank/DDBJ databases">
        <authorList>
            <person name="Kallberg Y."/>
            <person name="Tangrot J."/>
            <person name="Rosling A."/>
        </authorList>
    </citation>
    <scope>NUCLEOTIDE SEQUENCE</scope>
    <source>
        <strain evidence="1">28 12/20/2015</strain>
    </source>
</reference>
<gene>
    <name evidence="1" type="ORF">SPELUC_LOCUS14938</name>
</gene>